<proteinExistence type="predicted"/>
<evidence type="ECO:0000313" key="1">
    <source>
        <dbReference type="EMBL" id="KJB09957.1"/>
    </source>
</evidence>
<gene>
    <name evidence="1" type="ORF">B456_001G177900</name>
</gene>
<organism evidence="1 2">
    <name type="scientific">Gossypium raimondii</name>
    <name type="common">Peruvian cotton</name>
    <name type="synonym">Gossypium klotzschianum subsp. raimondii</name>
    <dbReference type="NCBI Taxonomy" id="29730"/>
    <lineage>
        <taxon>Eukaryota</taxon>
        <taxon>Viridiplantae</taxon>
        <taxon>Streptophyta</taxon>
        <taxon>Embryophyta</taxon>
        <taxon>Tracheophyta</taxon>
        <taxon>Spermatophyta</taxon>
        <taxon>Magnoliopsida</taxon>
        <taxon>eudicotyledons</taxon>
        <taxon>Gunneridae</taxon>
        <taxon>Pentapetalae</taxon>
        <taxon>rosids</taxon>
        <taxon>malvids</taxon>
        <taxon>Malvales</taxon>
        <taxon>Malvaceae</taxon>
        <taxon>Malvoideae</taxon>
        <taxon>Gossypium</taxon>
    </lineage>
</organism>
<reference evidence="1 2" key="1">
    <citation type="journal article" date="2012" name="Nature">
        <title>Repeated polyploidization of Gossypium genomes and the evolution of spinnable cotton fibres.</title>
        <authorList>
            <person name="Paterson A.H."/>
            <person name="Wendel J.F."/>
            <person name="Gundlach H."/>
            <person name="Guo H."/>
            <person name="Jenkins J."/>
            <person name="Jin D."/>
            <person name="Llewellyn D."/>
            <person name="Showmaker K.C."/>
            <person name="Shu S."/>
            <person name="Udall J."/>
            <person name="Yoo M.J."/>
            <person name="Byers R."/>
            <person name="Chen W."/>
            <person name="Doron-Faigenboim A."/>
            <person name="Duke M.V."/>
            <person name="Gong L."/>
            <person name="Grimwood J."/>
            <person name="Grover C."/>
            <person name="Grupp K."/>
            <person name="Hu G."/>
            <person name="Lee T.H."/>
            <person name="Li J."/>
            <person name="Lin L."/>
            <person name="Liu T."/>
            <person name="Marler B.S."/>
            <person name="Page J.T."/>
            <person name="Roberts A.W."/>
            <person name="Romanel E."/>
            <person name="Sanders W.S."/>
            <person name="Szadkowski E."/>
            <person name="Tan X."/>
            <person name="Tang H."/>
            <person name="Xu C."/>
            <person name="Wang J."/>
            <person name="Wang Z."/>
            <person name="Zhang D."/>
            <person name="Zhang L."/>
            <person name="Ashrafi H."/>
            <person name="Bedon F."/>
            <person name="Bowers J.E."/>
            <person name="Brubaker C.L."/>
            <person name="Chee P.W."/>
            <person name="Das S."/>
            <person name="Gingle A.R."/>
            <person name="Haigler C.H."/>
            <person name="Harker D."/>
            <person name="Hoffmann L.V."/>
            <person name="Hovav R."/>
            <person name="Jones D.C."/>
            <person name="Lemke C."/>
            <person name="Mansoor S."/>
            <person name="ur Rahman M."/>
            <person name="Rainville L.N."/>
            <person name="Rambani A."/>
            <person name="Reddy U.K."/>
            <person name="Rong J.K."/>
            <person name="Saranga Y."/>
            <person name="Scheffler B.E."/>
            <person name="Scheffler J.A."/>
            <person name="Stelly D.M."/>
            <person name="Triplett B.A."/>
            <person name="Van Deynze A."/>
            <person name="Vaslin M.F."/>
            <person name="Waghmare V.N."/>
            <person name="Walford S.A."/>
            <person name="Wright R.J."/>
            <person name="Zaki E.A."/>
            <person name="Zhang T."/>
            <person name="Dennis E.S."/>
            <person name="Mayer K.F."/>
            <person name="Peterson D.G."/>
            <person name="Rokhsar D.S."/>
            <person name="Wang X."/>
            <person name="Schmutz J."/>
        </authorList>
    </citation>
    <scope>NUCLEOTIDE SEQUENCE [LARGE SCALE GENOMIC DNA]</scope>
</reference>
<sequence>MCLGTSQCLCHRCIRYISIPWVSCSHYQTSAISNDNPCTRCLQLVETYIKIYSEKSFKGDRHATVSSAARSTLSSIISSNSRMYPEMKGKWTITACMSIGFKVLTTSGANYIRSNSSLI</sequence>
<evidence type="ECO:0000313" key="2">
    <source>
        <dbReference type="Proteomes" id="UP000032304"/>
    </source>
</evidence>
<dbReference type="EMBL" id="CM001740">
    <property type="protein sequence ID" value="KJB09957.1"/>
    <property type="molecule type" value="Genomic_DNA"/>
</dbReference>
<accession>A0A0D2LZZ5</accession>
<dbReference type="Gramene" id="KJB09957">
    <property type="protein sequence ID" value="KJB09957"/>
    <property type="gene ID" value="B456_001G177900"/>
</dbReference>
<name>A0A0D2LZZ5_GOSRA</name>
<dbReference type="Proteomes" id="UP000032304">
    <property type="component" value="Chromosome 1"/>
</dbReference>
<keyword evidence="2" id="KW-1185">Reference proteome</keyword>
<dbReference type="AlphaFoldDB" id="A0A0D2LZZ5"/>
<protein>
    <submittedName>
        <fullName evidence="1">Uncharacterized protein</fullName>
    </submittedName>
</protein>